<protein>
    <submittedName>
        <fullName evidence="1">Uncharacterized protein</fullName>
    </submittedName>
</protein>
<dbReference type="Proteomes" id="UP001140973">
    <property type="component" value="Unassembled WGS sequence"/>
</dbReference>
<reference evidence="1" key="1">
    <citation type="submission" date="2022-02" db="EMBL/GenBank/DDBJ databases">
        <title>Emergence and expansion in Europe of a Vibrio aestuarianus clonal complex pathogenic for oysters.</title>
        <authorList>
            <person name="Mesnil A."/>
            <person name="Travers M.-A."/>
        </authorList>
    </citation>
    <scope>NUCLEOTIDE SEQUENCE</scope>
    <source>
        <strain evidence="1">151-ITT-15-cp-1</strain>
    </source>
</reference>
<name>A0A9X4FJW9_9VIBR</name>
<feature type="non-terminal residue" evidence="1">
    <location>
        <position position="1"/>
    </location>
</feature>
<organism evidence="1 2">
    <name type="scientific">Vibrio aestuarianus</name>
    <dbReference type="NCBI Taxonomy" id="28171"/>
    <lineage>
        <taxon>Bacteria</taxon>
        <taxon>Pseudomonadati</taxon>
        <taxon>Pseudomonadota</taxon>
        <taxon>Gammaproteobacteria</taxon>
        <taxon>Vibrionales</taxon>
        <taxon>Vibrionaceae</taxon>
        <taxon>Vibrio</taxon>
    </lineage>
</organism>
<dbReference type="EMBL" id="JAKNAP010000066">
    <property type="protein sequence ID" value="MDE1358509.1"/>
    <property type="molecule type" value="Genomic_DNA"/>
</dbReference>
<evidence type="ECO:0000313" key="2">
    <source>
        <dbReference type="Proteomes" id="UP001140973"/>
    </source>
</evidence>
<sequence>AYHFQQLASSSTPIHECRTYYLKSGKRTETLCPVRFYFSAISQATHPEKSNNLLQCRSHLIHHDFA</sequence>
<dbReference type="AlphaFoldDB" id="A0A9X4FJW9"/>
<accession>A0A9X4FJW9</accession>
<comment type="caution">
    <text evidence="1">The sequence shown here is derived from an EMBL/GenBank/DDBJ whole genome shotgun (WGS) entry which is preliminary data.</text>
</comment>
<evidence type="ECO:0000313" key="1">
    <source>
        <dbReference type="EMBL" id="MDE1358509.1"/>
    </source>
</evidence>
<gene>
    <name evidence="1" type="ORF">L9W73_14505</name>
</gene>
<dbReference type="RefSeq" id="WP_274674164.1">
    <property type="nucleotide sequence ID" value="NZ_JAKNAP010000066.1"/>
</dbReference>
<proteinExistence type="predicted"/>